<comment type="caution">
    <text evidence="1">The sequence shown here is derived from an EMBL/GenBank/DDBJ whole genome shotgun (WGS) entry which is preliminary data.</text>
</comment>
<evidence type="ECO:0000313" key="1">
    <source>
        <dbReference type="EMBL" id="OKB66116.1"/>
    </source>
</evidence>
<evidence type="ECO:0000313" key="2">
    <source>
        <dbReference type="Proteomes" id="UP000185770"/>
    </source>
</evidence>
<protein>
    <submittedName>
        <fullName evidence="1">Uncharacterized protein</fullName>
    </submittedName>
</protein>
<accession>A0A1Q4NZ10</accession>
<dbReference type="RefSeq" id="WP_073532656.1">
    <property type="nucleotide sequence ID" value="NZ_MJAO01000013.1"/>
</dbReference>
<sequence>MIIDVNDAPMIALELLKAKLHEWRDSPSPVWPTTWPVFEYLIDRHDEMAPIYREISSLSITGQRLWLLLEQFVHTGSFGTEERYAELRANHQELTKLNEDISIMSIRLAEMLERRSALLNHSDHFYCERMHSLTDFIDDAGEGNGYYQLYLKPELQPLKRYDLKYWPGIADILRSLGMDDVNVTCADEATEAIIKARRPSLTDFFRELFNRIDEYKTGHWYSLPQTFKLSDAALATICNITRDLPPDEVIDAAYVKRTRHRLKEQGFSAVW</sequence>
<proteinExistence type="predicted"/>
<dbReference type="OrthoDB" id="7593213at2"/>
<gene>
    <name evidence="1" type="ORF">BHU62_14375</name>
</gene>
<reference evidence="1 2" key="1">
    <citation type="submission" date="2016-09" db="EMBL/GenBank/DDBJ databases">
        <title>Serratia marcescens MSU-97 and epiphytic antimycotic-producing bacteria.</title>
        <authorList>
            <person name="Matilla M.A."/>
        </authorList>
    </citation>
    <scope>NUCLEOTIDE SEQUENCE [LARGE SCALE GENOMIC DNA]</scope>
    <source>
        <strain evidence="1 2">MSU-97</strain>
    </source>
</reference>
<dbReference type="EMBL" id="MJAO01000013">
    <property type="protein sequence ID" value="OKB66116.1"/>
    <property type="molecule type" value="Genomic_DNA"/>
</dbReference>
<dbReference type="AlphaFoldDB" id="A0A1Q4NZ10"/>
<organism evidence="1 2">
    <name type="scientific">Serratia marcescens</name>
    <dbReference type="NCBI Taxonomy" id="615"/>
    <lineage>
        <taxon>Bacteria</taxon>
        <taxon>Pseudomonadati</taxon>
        <taxon>Pseudomonadota</taxon>
        <taxon>Gammaproteobacteria</taxon>
        <taxon>Enterobacterales</taxon>
        <taxon>Yersiniaceae</taxon>
        <taxon>Serratia</taxon>
    </lineage>
</organism>
<dbReference type="Proteomes" id="UP000185770">
    <property type="component" value="Unassembled WGS sequence"/>
</dbReference>
<name>A0A1Q4NZ10_SERMA</name>